<evidence type="ECO:0000259" key="2">
    <source>
        <dbReference type="Pfam" id="PF00535"/>
    </source>
</evidence>
<dbReference type="InterPro" id="IPR029044">
    <property type="entry name" value="Nucleotide-diphossugar_trans"/>
</dbReference>
<keyword evidence="1" id="KW-1133">Transmembrane helix</keyword>
<dbReference type="AlphaFoldDB" id="A0A3L7JZY0"/>
<dbReference type="InterPro" id="IPR001173">
    <property type="entry name" value="Glyco_trans_2-like"/>
</dbReference>
<dbReference type="Pfam" id="PF00535">
    <property type="entry name" value="Glycos_transf_2"/>
    <property type="match status" value="1"/>
</dbReference>
<dbReference type="SUPFAM" id="SSF53448">
    <property type="entry name" value="Nucleotide-diphospho-sugar transferases"/>
    <property type="match status" value="1"/>
</dbReference>
<gene>
    <name evidence="3" type="ORF">D9X91_12065</name>
</gene>
<keyword evidence="1" id="KW-0472">Membrane</keyword>
<comment type="caution">
    <text evidence="3">The sequence shown here is derived from an EMBL/GenBank/DDBJ whole genome shotgun (WGS) entry which is preliminary data.</text>
</comment>
<evidence type="ECO:0000256" key="1">
    <source>
        <dbReference type="SAM" id="Phobius"/>
    </source>
</evidence>
<dbReference type="CDD" id="cd00761">
    <property type="entry name" value="Glyco_tranf_GTA_type"/>
    <property type="match status" value="1"/>
</dbReference>
<evidence type="ECO:0000313" key="3">
    <source>
        <dbReference type="EMBL" id="RLQ95251.1"/>
    </source>
</evidence>
<keyword evidence="1" id="KW-0812">Transmembrane</keyword>
<keyword evidence="3" id="KW-0808">Transferase</keyword>
<dbReference type="OrthoDB" id="9800276at2"/>
<dbReference type="Proteomes" id="UP000276770">
    <property type="component" value="Unassembled WGS sequence"/>
</dbReference>
<name>A0A3L7JZY0_9BACI</name>
<accession>A0A3L7JZY0</accession>
<feature type="transmembrane region" description="Helical" evidence="1">
    <location>
        <begin position="302"/>
        <end position="321"/>
    </location>
</feature>
<proteinExistence type="predicted"/>
<protein>
    <submittedName>
        <fullName evidence="3">Glycosyltransferase</fullName>
    </submittedName>
</protein>
<feature type="domain" description="Glycosyltransferase 2-like" evidence="2">
    <location>
        <begin position="9"/>
        <end position="179"/>
    </location>
</feature>
<dbReference type="EMBL" id="RCVZ01000007">
    <property type="protein sequence ID" value="RLQ95251.1"/>
    <property type="molecule type" value="Genomic_DNA"/>
</dbReference>
<keyword evidence="4" id="KW-1185">Reference proteome</keyword>
<dbReference type="GO" id="GO:0016740">
    <property type="term" value="F:transferase activity"/>
    <property type="evidence" value="ECO:0007669"/>
    <property type="project" value="UniProtKB-KW"/>
</dbReference>
<evidence type="ECO:0000313" key="4">
    <source>
        <dbReference type="Proteomes" id="UP000276770"/>
    </source>
</evidence>
<feature type="transmembrane region" description="Helical" evidence="1">
    <location>
        <begin position="275"/>
        <end position="295"/>
    </location>
</feature>
<dbReference type="PANTHER" id="PTHR43646:SF3">
    <property type="entry name" value="SLR1566 PROTEIN"/>
    <property type="match status" value="1"/>
</dbReference>
<reference evidence="3 4" key="1">
    <citation type="submission" date="2018-10" db="EMBL/GenBank/DDBJ databases">
        <title>Falsibacillus sp. genome draft.</title>
        <authorList>
            <person name="Shi S."/>
        </authorList>
    </citation>
    <scope>NUCLEOTIDE SEQUENCE [LARGE SCALE GENOMIC DNA]</scope>
    <source>
        <strain evidence="3 4">GY 10110</strain>
    </source>
</reference>
<dbReference type="Gene3D" id="3.90.550.10">
    <property type="entry name" value="Spore Coat Polysaccharide Biosynthesis Protein SpsA, Chain A"/>
    <property type="match status" value="1"/>
</dbReference>
<dbReference type="PANTHER" id="PTHR43646">
    <property type="entry name" value="GLYCOSYLTRANSFERASE"/>
    <property type="match status" value="1"/>
</dbReference>
<feature type="transmembrane region" description="Helical" evidence="1">
    <location>
        <begin position="247"/>
        <end position="269"/>
    </location>
</feature>
<sequence>MDESQELVSVLVPLRNEERNVAGLIESLKKISYKQIEIILMDDQSSDETHSLLHKSIEEDARFTVMKGKHLERGWIGKVHACQQLSKQAAGRYLLFLDADVRVEADIVQKSIFLLKKFDSNLLTGFARFPVSPFLAKLLVPMQHFFVFFHLPNVISNYTCKPSFTAAHGGFLFFERGAYDAIAGHASVKNSLLDDVHIARAMKKRGFKVTIANITESVTCHMYHSNREVWNGFLKNIYIGLGRSPSLVLFISLFYGIFYFLPLPLAFGGLVYGTWMWLVPLLLVSLQTICIDLAARQEKSHFLLITIAVPVFISLMFSSMLKSIKGQGYEWKGRIYK</sequence>
<organism evidence="3 4">
    <name type="scientific">Falsibacillus albus</name>
    <dbReference type="NCBI Taxonomy" id="2478915"/>
    <lineage>
        <taxon>Bacteria</taxon>
        <taxon>Bacillati</taxon>
        <taxon>Bacillota</taxon>
        <taxon>Bacilli</taxon>
        <taxon>Bacillales</taxon>
        <taxon>Bacillaceae</taxon>
        <taxon>Falsibacillus</taxon>
    </lineage>
</organism>